<reference evidence="5 6" key="2">
    <citation type="journal article" date="2011" name="ISME J.">
        <title>RNA-seq reveals cooperative metabolic interactions between two termite-gut spirochete species in co-culture.</title>
        <authorList>
            <person name="Rosenthal A.Z."/>
            <person name="Matson E.G."/>
            <person name="Eldar A."/>
            <person name="Leadbetter J.R."/>
        </authorList>
    </citation>
    <scope>NUCLEOTIDE SEQUENCE [LARGE SCALE GENOMIC DNA]</scope>
    <source>
        <strain evidence="6">ATCC BAA-888 / DSM 13862 / ZAS-9</strain>
    </source>
</reference>
<feature type="domain" description="Gfo/Idh/MocA-like oxidoreductase N-terminal" evidence="3">
    <location>
        <begin position="5"/>
        <end position="121"/>
    </location>
</feature>
<gene>
    <name evidence="5" type="ordered locus">TREAZ_3423</name>
</gene>
<dbReference type="InterPro" id="IPR050984">
    <property type="entry name" value="Gfo/Idh/MocA_domain"/>
</dbReference>
<evidence type="ECO:0000259" key="4">
    <source>
        <dbReference type="Pfam" id="PF22725"/>
    </source>
</evidence>
<dbReference type="SUPFAM" id="SSF55347">
    <property type="entry name" value="Glyceraldehyde-3-phosphate dehydrogenase-like, C-terminal domain"/>
    <property type="match status" value="1"/>
</dbReference>
<feature type="domain" description="GFO/IDH/MocA-like oxidoreductase" evidence="4">
    <location>
        <begin position="134"/>
        <end position="249"/>
    </location>
</feature>
<dbReference type="Pfam" id="PF01408">
    <property type="entry name" value="GFO_IDH_MocA"/>
    <property type="match status" value="1"/>
</dbReference>
<dbReference type="PANTHER" id="PTHR22604:SF105">
    <property type="entry name" value="TRANS-1,2-DIHYDROBENZENE-1,2-DIOL DEHYDROGENASE"/>
    <property type="match status" value="1"/>
</dbReference>
<comment type="similarity">
    <text evidence="1">Belongs to the Gfo/Idh/MocA family.</text>
</comment>
<dbReference type="PANTHER" id="PTHR22604">
    <property type="entry name" value="OXIDOREDUCTASES"/>
    <property type="match status" value="1"/>
</dbReference>
<accession>F5Y7U4</accession>
<sequence>MKKTINWALAGTGGITNHFFVGLRAAEGACIKAAVSRTKENADKFAAQYGIEKAFDSFDNMLEDPAIDAVYIGTPHTTHRDMVVKALKAKKAVLCEKPTAINAGELKEMIGAARDNKTFFMEAMWTRFTPPLCKVREWLSQGFIGEVKMVQANFGFSTDLNPQGRLFNLELGGGSLLDAGIYPLSLASMVFGGKKPEKISSQAYFGETGVDEEAAVILSYGGPRIAYAASAIRTAMVNDGWIYGTQGRIHLPGFVFSHKAILMLDGRYDYTYEPDFYSNGYNYEAEAVMDCIREGKTESEVMPWAESLVLMETMDEIRRQWNFKYPCER</sequence>
<evidence type="ECO:0000313" key="5">
    <source>
        <dbReference type="EMBL" id="AEF83053.1"/>
    </source>
</evidence>
<dbReference type="Gene3D" id="3.30.360.10">
    <property type="entry name" value="Dihydrodipicolinate Reductase, domain 2"/>
    <property type="match status" value="1"/>
</dbReference>
<dbReference type="Pfam" id="PF22725">
    <property type="entry name" value="GFO_IDH_MocA_C3"/>
    <property type="match status" value="1"/>
</dbReference>
<dbReference type="HOGENOM" id="CLU_023194_7_2_12"/>
<dbReference type="OrthoDB" id="9783105at2"/>
<dbReference type="InterPro" id="IPR000683">
    <property type="entry name" value="Gfo/Idh/MocA-like_OxRdtase_N"/>
</dbReference>
<dbReference type="InterPro" id="IPR055170">
    <property type="entry name" value="GFO_IDH_MocA-like_dom"/>
</dbReference>
<dbReference type="InterPro" id="IPR036291">
    <property type="entry name" value="NAD(P)-bd_dom_sf"/>
</dbReference>
<evidence type="ECO:0000256" key="1">
    <source>
        <dbReference type="ARBA" id="ARBA00010928"/>
    </source>
</evidence>
<organism evidence="5 6">
    <name type="scientific">Leadbettera azotonutricia (strain ATCC BAA-888 / DSM 13862 / ZAS-9)</name>
    <name type="common">Treponema azotonutricium</name>
    <dbReference type="NCBI Taxonomy" id="545695"/>
    <lineage>
        <taxon>Bacteria</taxon>
        <taxon>Pseudomonadati</taxon>
        <taxon>Spirochaetota</taxon>
        <taxon>Spirochaetia</taxon>
        <taxon>Spirochaetales</taxon>
        <taxon>Breznakiellaceae</taxon>
        <taxon>Leadbettera</taxon>
    </lineage>
</organism>
<dbReference type="STRING" id="545695.TREAZ_3423"/>
<dbReference type="FunCoup" id="F5Y7U4">
    <property type="interactions" value="152"/>
</dbReference>
<reference evidence="6" key="1">
    <citation type="submission" date="2009-12" db="EMBL/GenBank/DDBJ databases">
        <title>Complete sequence of Treponema azotonutricium strain ZAS-9.</title>
        <authorList>
            <person name="Tetu S.G."/>
            <person name="Matson E."/>
            <person name="Ren Q."/>
            <person name="Seshadri R."/>
            <person name="Elbourne L."/>
            <person name="Hassan K.A."/>
            <person name="Durkin A."/>
            <person name="Radune D."/>
            <person name="Mohamoud Y."/>
            <person name="Shay R."/>
            <person name="Jin S."/>
            <person name="Zhang X."/>
            <person name="Lucey K."/>
            <person name="Ballor N.R."/>
            <person name="Ottesen E."/>
            <person name="Rosenthal R."/>
            <person name="Allen A."/>
            <person name="Leadbetter J.R."/>
            <person name="Paulsen I.T."/>
        </authorList>
    </citation>
    <scope>NUCLEOTIDE SEQUENCE [LARGE SCALE GENOMIC DNA]</scope>
    <source>
        <strain evidence="6">ATCC BAA-888 / DSM 13862 / ZAS-9</strain>
    </source>
</reference>
<proteinExistence type="inferred from homology"/>
<dbReference type="KEGG" id="taz:TREAZ_3423"/>
<keyword evidence="6" id="KW-1185">Reference proteome</keyword>
<dbReference type="Gene3D" id="3.40.50.720">
    <property type="entry name" value="NAD(P)-binding Rossmann-like Domain"/>
    <property type="match status" value="1"/>
</dbReference>
<dbReference type="GO" id="GO:0000166">
    <property type="term" value="F:nucleotide binding"/>
    <property type="evidence" value="ECO:0007669"/>
    <property type="project" value="InterPro"/>
</dbReference>
<dbReference type="GO" id="GO:0016491">
    <property type="term" value="F:oxidoreductase activity"/>
    <property type="evidence" value="ECO:0007669"/>
    <property type="project" value="UniProtKB-KW"/>
</dbReference>
<dbReference type="Proteomes" id="UP000009222">
    <property type="component" value="Chromosome"/>
</dbReference>
<dbReference type="eggNOG" id="COG0673">
    <property type="taxonomic scope" value="Bacteria"/>
</dbReference>
<dbReference type="EMBL" id="CP001841">
    <property type="protein sequence ID" value="AEF83053.1"/>
    <property type="molecule type" value="Genomic_DNA"/>
</dbReference>
<dbReference type="InParanoid" id="F5Y7U4"/>
<protein>
    <submittedName>
        <fullName evidence="5">Oxidoreductase domain protein</fullName>
    </submittedName>
</protein>
<name>F5Y7U4_LEAAZ</name>
<dbReference type="RefSeq" id="WP_015712148.1">
    <property type="nucleotide sequence ID" value="NC_015577.1"/>
</dbReference>
<keyword evidence="2" id="KW-0560">Oxidoreductase</keyword>
<evidence type="ECO:0000256" key="2">
    <source>
        <dbReference type="ARBA" id="ARBA00023002"/>
    </source>
</evidence>
<dbReference type="SUPFAM" id="SSF51735">
    <property type="entry name" value="NAD(P)-binding Rossmann-fold domains"/>
    <property type="match status" value="1"/>
</dbReference>
<dbReference type="AlphaFoldDB" id="F5Y7U4"/>
<evidence type="ECO:0000313" key="6">
    <source>
        <dbReference type="Proteomes" id="UP000009222"/>
    </source>
</evidence>
<evidence type="ECO:0000259" key="3">
    <source>
        <dbReference type="Pfam" id="PF01408"/>
    </source>
</evidence>